<evidence type="ECO:0000313" key="2">
    <source>
        <dbReference type="EMBL" id="OAA90380.1"/>
    </source>
</evidence>
<sequence>MNLIRKETSVEKTEDEVMLKELNFLGYTYCPMKQTFRENFEELSIKYYEETGDKLKYYMPSGCENDNIYDDMWKVDNIDDFPDIVVSCGFDQFLRKEFVDKFVKKGYFKAVEFDNLRSEFCTSNFRDPEGWYTIYSVSPIVLLIDKKKLESLPMPQKWSDLLNPIYKDNIIIGGSSDIIHEDLLLDIYKEQGELGIEKFARNIKSVCHASKMAKIAGTNSIEGAAIYVIPWFFAKACPRTEFVEIVWPEEGAIVTPMYMLAKKTKLEDLKMITDFITGSFYGKKSADNYFPVLNPCIDNKVPENSTFKWLGWDYIRENSIEELKIHVCEVFKKNWPNNPF</sequence>
<dbReference type="PATRIC" id="fig|1538.10.peg.186"/>
<dbReference type="Proteomes" id="UP000077407">
    <property type="component" value="Unassembled WGS sequence"/>
</dbReference>
<proteinExistence type="predicted"/>
<evidence type="ECO:0000313" key="3">
    <source>
        <dbReference type="Proteomes" id="UP000077407"/>
    </source>
</evidence>
<dbReference type="RefSeq" id="WP_063554833.1">
    <property type="nucleotide sequence ID" value="NZ_LITT01000011.1"/>
</dbReference>
<comment type="caution">
    <text evidence="2">The sequence shown here is derived from an EMBL/GenBank/DDBJ whole genome shotgun (WGS) entry which is preliminary data.</text>
</comment>
<accession>A0A168R9B3</accession>
<dbReference type="Pfam" id="PF13343">
    <property type="entry name" value="SBP_bac_6"/>
    <property type="match status" value="1"/>
</dbReference>
<organism evidence="2 3">
    <name type="scientific">Clostridium ljungdahlii</name>
    <dbReference type="NCBI Taxonomy" id="1538"/>
    <lineage>
        <taxon>Bacteria</taxon>
        <taxon>Bacillati</taxon>
        <taxon>Bacillota</taxon>
        <taxon>Clostridia</taxon>
        <taxon>Eubacteriales</taxon>
        <taxon>Clostridiaceae</taxon>
        <taxon>Clostridium</taxon>
    </lineage>
</organism>
<dbReference type="PANTHER" id="PTHR30006">
    <property type="entry name" value="THIAMINE-BINDING PERIPLASMIC PROTEIN-RELATED"/>
    <property type="match status" value="1"/>
</dbReference>
<reference evidence="2 3" key="1">
    <citation type="journal article" date="2015" name="Biotechnol. Bioeng.">
        <title>Genome sequence and phenotypic characterization of Caulobacter segnis.</title>
        <authorList>
            <person name="Patel S."/>
            <person name="Fletcher B."/>
            <person name="Scott D.C."/>
            <person name="Ely B."/>
        </authorList>
    </citation>
    <scope>NUCLEOTIDE SEQUENCE [LARGE SCALE GENOMIC DNA]</scope>
    <source>
        <strain evidence="2 3">ERI-2</strain>
    </source>
</reference>
<name>A0A168R9B3_9CLOT</name>
<dbReference type="EMBL" id="LITT01000011">
    <property type="protein sequence ID" value="OAA90380.1"/>
    <property type="molecule type" value="Genomic_DNA"/>
</dbReference>
<protein>
    <submittedName>
        <fullName evidence="2">Uncharacterized protein</fullName>
    </submittedName>
</protein>
<dbReference type="PANTHER" id="PTHR30006:SF2">
    <property type="entry name" value="ABC TRANSPORTER SUBSTRATE-BINDING PROTEIN"/>
    <property type="match status" value="1"/>
</dbReference>
<dbReference type="AlphaFoldDB" id="A0A168R9B3"/>
<keyword evidence="1" id="KW-0732">Signal</keyword>
<gene>
    <name evidence="2" type="ORF">WY13_01283</name>
</gene>
<dbReference type="Gene3D" id="3.40.190.10">
    <property type="entry name" value="Periplasmic binding protein-like II"/>
    <property type="match status" value="2"/>
</dbReference>
<evidence type="ECO:0000256" key="1">
    <source>
        <dbReference type="ARBA" id="ARBA00022729"/>
    </source>
</evidence>
<dbReference type="SUPFAM" id="SSF53850">
    <property type="entry name" value="Periplasmic binding protein-like II"/>
    <property type="match status" value="1"/>
</dbReference>